<keyword evidence="5" id="KW-1185">Reference proteome</keyword>
<sequence>MNVIRVGMADLNIAAAPDSLRTTGLGSCVGIALFDPHAKVAGLAHIMLPTSANGAAEQNRPKYANTAVPMLLEMMAQRGAERRRIIAKLAGGAQMFTFAGQSDLMRIGPRNVEAVKEALALFTIPIKAEDTGGNCGRTIELSGQDGSLLVRTAKQGVMTL</sequence>
<name>A0ABT3WZ37_9BACL</name>
<accession>A0ABT3WZ37</accession>
<gene>
    <name evidence="3" type="primary">cheD</name>
    <name evidence="4" type="ORF">OS242_00980</name>
</gene>
<dbReference type="EMBL" id="JAPMLT010000001">
    <property type="protein sequence ID" value="MCX7568540.1"/>
    <property type="molecule type" value="Genomic_DNA"/>
</dbReference>
<comment type="similarity">
    <text evidence="3">Belongs to the CheD family.</text>
</comment>
<protein>
    <recommendedName>
        <fullName evidence="3">Probable chemoreceptor glutamine deamidase CheD</fullName>
        <ecNumber evidence="3">3.5.1.44</ecNumber>
    </recommendedName>
</protein>
<dbReference type="PANTHER" id="PTHR35147:SF1">
    <property type="entry name" value="CHEMORECEPTOR GLUTAMINE DEAMIDASE CHED-RELATED"/>
    <property type="match status" value="1"/>
</dbReference>
<dbReference type="EC" id="3.5.1.44" evidence="3"/>
<reference evidence="4 5" key="1">
    <citation type="submission" date="2022-11" db="EMBL/GenBank/DDBJ databases">
        <title>Study of microbial diversity in lake waters.</title>
        <authorList>
            <person name="Zhang J."/>
        </authorList>
    </citation>
    <scope>NUCLEOTIDE SEQUENCE [LARGE SCALE GENOMIC DNA]</scope>
    <source>
        <strain evidence="4 5">DT12</strain>
    </source>
</reference>
<proteinExistence type="inferred from homology"/>
<dbReference type="Gene3D" id="3.30.1330.200">
    <property type="match status" value="1"/>
</dbReference>
<dbReference type="CDD" id="cd16352">
    <property type="entry name" value="CheD"/>
    <property type="match status" value="1"/>
</dbReference>
<dbReference type="SUPFAM" id="SSF64438">
    <property type="entry name" value="CNF1/YfiH-like putative cysteine hydrolases"/>
    <property type="match status" value="1"/>
</dbReference>
<dbReference type="Pfam" id="PF03975">
    <property type="entry name" value="CheD"/>
    <property type="match status" value="1"/>
</dbReference>
<comment type="catalytic activity">
    <reaction evidence="3">
        <text>L-glutaminyl-[protein] + H2O = L-glutamyl-[protein] + NH4(+)</text>
        <dbReference type="Rhea" id="RHEA:16441"/>
        <dbReference type="Rhea" id="RHEA-COMP:10207"/>
        <dbReference type="Rhea" id="RHEA-COMP:10208"/>
        <dbReference type="ChEBI" id="CHEBI:15377"/>
        <dbReference type="ChEBI" id="CHEBI:28938"/>
        <dbReference type="ChEBI" id="CHEBI:29973"/>
        <dbReference type="ChEBI" id="CHEBI:30011"/>
        <dbReference type="EC" id="3.5.1.44"/>
    </reaction>
</comment>
<evidence type="ECO:0000313" key="5">
    <source>
        <dbReference type="Proteomes" id="UP001208017"/>
    </source>
</evidence>
<dbReference type="InterPro" id="IPR011324">
    <property type="entry name" value="Cytotoxic_necrot_fac-like_cat"/>
</dbReference>
<evidence type="ECO:0000256" key="3">
    <source>
        <dbReference type="HAMAP-Rule" id="MF_01440"/>
    </source>
</evidence>
<comment type="function">
    <text evidence="3">Probably deamidates glutamine residues to glutamate on methyl-accepting chemotaxis receptors (MCPs), playing an important role in chemotaxis.</text>
</comment>
<dbReference type="RefSeq" id="WP_267149785.1">
    <property type="nucleotide sequence ID" value="NZ_JAPMLT010000001.1"/>
</dbReference>
<evidence type="ECO:0000313" key="4">
    <source>
        <dbReference type="EMBL" id="MCX7568540.1"/>
    </source>
</evidence>
<dbReference type="InterPro" id="IPR038592">
    <property type="entry name" value="CheD-like_sf"/>
</dbReference>
<comment type="caution">
    <text evidence="4">The sequence shown here is derived from an EMBL/GenBank/DDBJ whole genome shotgun (WGS) entry which is preliminary data.</text>
</comment>
<keyword evidence="2 3" id="KW-0378">Hydrolase</keyword>
<evidence type="ECO:0000256" key="2">
    <source>
        <dbReference type="ARBA" id="ARBA00022801"/>
    </source>
</evidence>
<evidence type="ECO:0000256" key="1">
    <source>
        <dbReference type="ARBA" id="ARBA00022500"/>
    </source>
</evidence>
<dbReference type="HAMAP" id="MF_01440">
    <property type="entry name" value="CheD"/>
    <property type="match status" value="1"/>
</dbReference>
<keyword evidence="1 3" id="KW-0145">Chemotaxis</keyword>
<dbReference type="PANTHER" id="PTHR35147">
    <property type="entry name" value="CHEMORECEPTOR GLUTAMINE DEAMIDASE CHED-RELATED"/>
    <property type="match status" value="1"/>
</dbReference>
<dbReference type="Proteomes" id="UP001208017">
    <property type="component" value="Unassembled WGS sequence"/>
</dbReference>
<dbReference type="InterPro" id="IPR005659">
    <property type="entry name" value="Chemorcpt_Glu_NH3ase_CheD"/>
</dbReference>
<organism evidence="4 5">
    <name type="scientific">Tumebacillus lacus</name>
    <dbReference type="NCBI Taxonomy" id="2995335"/>
    <lineage>
        <taxon>Bacteria</taxon>
        <taxon>Bacillati</taxon>
        <taxon>Bacillota</taxon>
        <taxon>Bacilli</taxon>
        <taxon>Bacillales</taxon>
        <taxon>Alicyclobacillaceae</taxon>
        <taxon>Tumebacillus</taxon>
    </lineage>
</organism>